<dbReference type="RefSeq" id="WP_126406842.1">
    <property type="nucleotide sequence ID" value="NZ_RXNT01000003.1"/>
</dbReference>
<feature type="active site" evidence="3">
    <location>
        <position position="247"/>
    </location>
</feature>
<evidence type="ECO:0000256" key="4">
    <source>
        <dbReference type="RuleBase" id="RU003345"/>
    </source>
</evidence>
<dbReference type="Pfam" id="PF00171">
    <property type="entry name" value="Aldedh"/>
    <property type="match status" value="1"/>
</dbReference>
<sequence length="490" mass="53854">MKIYQALVGGQWKVSSSERFLPSYNPYNQEEWAQIPLLTNEEISEAVECAHRSFKEWKNMSGLDRATLLHRLSDLIEEHADYLAEIESTDNGKVIRETKNQILFTARNYRYFAGYADKLLGEAIPLDNRELLDYTIMEPIGVVALITAWNSPLPLLANKLAPALATGNTVVIKPSEHASISTLEFARLIEKAGFPAGVVNVVTGDGKAGDALIRHPLVGKVSFTGGTQTAQVISRAVSEKLIPITLELGGKSPNIIFEDADIDEAVIGAVAGIFGASGQTCIAGSRLLVQRSILEIVKQALVEKTNKIKLGNPLDSETEMGPVANINQFNKIIGMIEEAKNQGAILLCGGKSSENSNLKGFYIEPTIFYTENPKVNIACEEVFGPVLTILPFDSVEEAIHLANDSVYGLAAGIWTRDIKKAHRLAQQIEAGTVWINTYRTSQVGTPFGGIKQSGFGRERSWHTLYEYTHMKNIMVNLSDNKRDPFSMQTK</sequence>
<keyword evidence="2 4" id="KW-0560">Oxidoreductase</keyword>
<evidence type="ECO:0000256" key="3">
    <source>
        <dbReference type="PROSITE-ProRule" id="PRU10007"/>
    </source>
</evidence>
<feature type="domain" description="Aldehyde dehydrogenase" evidence="5">
    <location>
        <begin position="14"/>
        <end position="473"/>
    </location>
</feature>
<keyword evidence="7" id="KW-1185">Reference proteome</keyword>
<accession>A0A431WIH1</accession>
<dbReference type="EMBL" id="RXNT01000003">
    <property type="protein sequence ID" value="RTR35170.1"/>
    <property type="molecule type" value="Genomic_DNA"/>
</dbReference>
<dbReference type="InterPro" id="IPR029510">
    <property type="entry name" value="Ald_DH_CS_GLU"/>
</dbReference>
<dbReference type="Gene3D" id="3.40.309.10">
    <property type="entry name" value="Aldehyde Dehydrogenase, Chain A, domain 2"/>
    <property type="match status" value="1"/>
</dbReference>
<dbReference type="InterPro" id="IPR016163">
    <property type="entry name" value="Ald_DH_C"/>
</dbReference>
<dbReference type="InterPro" id="IPR015590">
    <property type="entry name" value="Aldehyde_DH_dom"/>
</dbReference>
<evidence type="ECO:0000256" key="1">
    <source>
        <dbReference type="ARBA" id="ARBA00009986"/>
    </source>
</evidence>
<comment type="caution">
    <text evidence="6">The sequence shown here is derived from an EMBL/GenBank/DDBJ whole genome shotgun (WGS) entry which is preliminary data.</text>
</comment>
<dbReference type="Gene3D" id="3.40.605.10">
    <property type="entry name" value="Aldehyde Dehydrogenase, Chain A, domain 1"/>
    <property type="match status" value="1"/>
</dbReference>
<dbReference type="InterPro" id="IPR016160">
    <property type="entry name" value="Ald_DH_CS_CYS"/>
</dbReference>
<dbReference type="AlphaFoldDB" id="A0A431WIH1"/>
<evidence type="ECO:0000256" key="2">
    <source>
        <dbReference type="ARBA" id="ARBA00023002"/>
    </source>
</evidence>
<dbReference type="PROSITE" id="PS00070">
    <property type="entry name" value="ALDEHYDE_DEHYDR_CYS"/>
    <property type="match status" value="1"/>
</dbReference>
<dbReference type="GO" id="GO:0016620">
    <property type="term" value="F:oxidoreductase activity, acting on the aldehyde or oxo group of donors, NAD or NADP as acceptor"/>
    <property type="evidence" value="ECO:0007669"/>
    <property type="project" value="InterPro"/>
</dbReference>
<proteinExistence type="inferred from homology"/>
<dbReference type="InterPro" id="IPR016162">
    <property type="entry name" value="Ald_DH_N"/>
</dbReference>
<reference evidence="6 7" key="1">
    <citation type="submission" date="2018-12" db="EMBL/GenBank/DDBJ databases">
        <title>Bacillus yapensis draft genome sequence.</title>
        <authorList>
            <person name="Yu L."/>
            <person name="Xu X."/>
            <person name="Tang X."/>
        </authorList>
    </citation>
    <scope>NUCLEOTIDE SEQUENCE [LARGE SCALE GENOMIC DNA]</scope>
    <source>
        <strain evidence="6 7">XXST-01</strain>
    </source>
</reference>
<dbReference type="OrthoDB" id="9762913at2"/>
<gene>
    <name evidence="6" type="ORF">EKG37_04605</name>
</gene>
<organism evidence="6 7">
    <name type="scientific">Bacillus yapensis</name>
    <dbReference type="NCBI Taxonomy" id="2492960"/>
    <lineage>
        <taxon>Bacteria</taxon>
        <taxon>Bacillati</taxon>
        <taxon>Bacillota</taxon>
        <taxon>Bacilli</taxon>
        <taxon>Bacillales</taxon>
        <taxon>Bacillaceae</taxon>
        <taxon>Bacillus</taxon>
    </lineage>
</organism>
<protein>
    <submittedName>
        <fullName evidence="6">Aldehyde dehydrogenase</fullName>
    </submittedName>
</protein>
<evidence type="ECO:0000313" key="7">
    <source>
        <dbReference type="Proteomes" id="UP000271374"/>
    </source>
</evidence>
<evidence type="ECO:0000313" key="6">
    <source>
        <dbReference type="EMBL" id="RTR35170.1"/>
    </source>
</evidence>
<dbReference type="FunFam" id="3.40.309.10:FF:000012">
    <property type="entry name" value="Betaine aldehyde dehydrogenase"/>
    <property type="match status" value="1"/>
</dbReference>
<dbReference type="PANTHER" id="PTHR11699">
    <property type="entry name" value="ALDEHYDE DEHYDROGENASE-RELATED"/>
    <property type="match status" value="1"/>
</dbReference>
<dbReference type="CDD" id="cd07114">
    <property type="entry name" value="ALDH_DhaS"/>
    <property type="match status" value="1"/>
</dbReference>
<dbReference type="FunFam" id="3.40.605.10:FF:000007">
    <property type="entry name" value="NAD/NADP-dependent betaine aldehyde dehydrogenase"/>
    <property type="match status" value="1"/>
</dbReference>
<dbReference type="SUPFAM" id="SSF53720">
    <property type="entry name" value="ALDH-like"/>
    <property type="match status" value="1"/>
</dbReference>
<dbReference type="PROSITE" id="PS00687">
    <property type="entry name" value="ALDEHYDE_DEHYDR_GLU"/>
    <property type="match status" value="1"/>
</dbReference>
<evidence type="ECO:0000259" key="5">
    <source>
        <dbReference type="Pfam" id="PF00171"/>
    </source>
</evidence>
<dbReference type="Proteomes" id="UP000271374">
    <property type="component" value="Unassembled WGS sequence"/>
</dbReference>
<comment type="similarity">
    <text evidence="1 4">Belongs to the aldehyde dehydrogenase family.</text>
</comment>
<dbReference type="InterPro" id="IPR016161">
    <property type="entry name" value="Ald_DH/histidinol_DH"/>
</dbReference>
<name>A0A431WIH1_9BACI</name>